<dbReference type="OrthoDB" id="7376624at2"/>
<keyword evidence="2" id="KW-1185">Reference proteome</keyword>
<name>B8EMW9_METSB</name>
<gene>
    <name evidence="1" type="ordered locus">Msil_3917</name>
</gene>
<accession>B8EMW9</accession>
<proteinExistence type="predicted"/>
<protein>
    <submittedName>
        <fullName evidence="1">Uncharacterized protein</fullName>
    </submittedName>
</protein>
<dbReference type="RefSeq" id="WP_012592866.1">
    <property type="nucleotide sequence ID" value="NC_011666.1"/>
</dbReference>
<sequence length="127" mass="14114">MPLRSQLFRADARLQGCLVEDRWHVTPGCAGDYVQRIQVALMQLADSRIDAGELTVKRYGASTAAAVLSFKQDRDIVNRAYQSQADDIVGKMTIAALDDEMLKLEQRRKVALSSYTCVFGSEPGFEV</sequence>
<evidence type="ECO:0000313" key="1">
    <source>
        <dbReference type="EMBL" id="ACK52798.1"/>
    </source>
</evidence>
<dbReference type="HOGENOM" id="CLU_2024019_0_0_5"/>
<dbReference type="STRING" id="395965.Msil_3917"/>
<evidence type="ECO:0000313" key="2">
    <source>
        <dbReference type="Proteomes" id="UP000002257"/>
    </source>
</evidence>
<dbReference type="KEGG" id="msl:Msil_3917"/>
<dbReference type="Gene3D" id="1.10.101.10">
    <property type="entry name" value="PGBD-like superfamily/PGBD"/>
    <property type="match status" value="1"/>
</dbReference>
<dbReference type="InterPro" id="IPR036365">
    <property type="entry name" value="PGBD-like_sf"/>
</dbReference>
<dbReference type="EMBL" id="CP001280">
    <property type="protein sequence ID" value="ACK52798.1"/>
    <property type="molecule type" value="Genomic_DNA"/>
</dbReference>
<dbReference type="Proteomes" id="UP000002257">
    <property type="component" value="Chromosome"/>
</dbReference>
<dbReference type="InterPro" id="IPR036366">
    <property type="entry name" value="PGBDSf"/>
</dbReference>
<dbReference type="eggNOG" id="COG3409">
    <property type="taxonomic scope" value="Bacteria"/>
</dbReference>
<dbReference type="SUPFAM" id="SSF47090">
    <property type="entry name" value="PGBD-like"/>
    <property type="match status" value="1"/>
</dbReference>
<reference evidence="1 2" key="1">
    <citation type="journal article" date="2010" name="J. Bacteriol.">
        <title>Complete genome sequence of the aerobic facultative methanotroph Methylocella silvestris BL2.</title>
        <authorList>
            <person name="Chen Y."/>
            <person name="Crombie A."/>
            <person name="Rahman M.T."/>
            <person name="Dedysh S.N."/>
            <person name="Liesack W."/>
            <person name="Stott M.B."/>
            <person name="Alam M."/>
            <person name="Theisen A.R."/>
            <person name="Murrell J.C."/>
            <person name="Dunfield P.F."/>
        </authorList>
    </citation>
    <scope>NUCLEOTIDE SEQUENCE [LARGE SCALE GENOMIC DNA]</scope>
    <source>
        <strain evidence="2">DSM 15510 / CIP 108128 / LMG 27833 / NCIMB 13906 / BL2</strain>
    </source>
</reference>
<dbReference type="AlphaFoldDB" id="B8EMW9"/>
<organism evidence="1 2">
    <name type="scientific">Methylocella silvestris (strain DSM 15510 / CIP 108128 / LMG 27833 / NCIMB 13906 / BL2)</name>
    <dbReference type="NCBI Taxonomy" id="395965"/>
    <lineage>
        <taxon>Bacteria</taxon>
        <taxon>Pseudomonadati</taxon>
        <taxon>Pseudomonadota</taxon>
        <taxon>Alphaproteobacteria</taxon>
        <taxon>Hyphomicrobiales</taxon>
        <taxon>Beijerinckiaceae</taxon>
        <taxon>Methylocella</taxon>
    </lineage>
</organism>